<dbReference type="RefSeq" id="WP_055038158.1">
    <property type="nucleotide sequence ID" value="NZ_AP014854.2"/>
</dbReference>
<dbReference type="PATRIC" id="fig|1079.6.peg.2954"/>
<dbReference type="STRING" id="1079.BVIR_2815"/>
<keyword evidence="3" id="KW-0472">Membrane</keyword>
<dbReference type="OrthoDB" id="9815357at2"/>
<dbReference type="KEGG" id="bvr:BVIR_2815"/>
<sequence length="222" mass="23624">MKVSTRVAALVAGAVLATAAVATTASAADLARRGVAKSAELVPLYNWSGIYIGANAGYGFNAEDGDDYGYSYGDDGGFVGGGQIGVNWQFNQLVVGVETDIQYADLTTKYVTGYEDGVEWFGTVRARAGFAIERFLVYATGGFAYGGGDSAYFNGVKNDDTKTGWTVGGGFEYAFSPNITGRIEGLYVSLDRDDHGSRPAYVEKELEFGVIRAGLNFKFSTF</sequence>
<dbReference type="PANTHER" id="PTHR34001">
    <property type="entry name" value="BLL7405 PROTEIN"/>
    <property type="match status" value="1"/>
</dbReference>
<dbReference type="GO" id="GO:0009279">
    <property type="term" value="C:cell outer membrane"/>
    <property type="evidence" value="ECO:0007669"/>
    <property type="project" value="UniProtKB-SubCell"/>
</dbReference>
<evidence type="ECO:0000256" key="2">
    <source>
        <dbReference type="ARBA" id="ARBA00022729"/>
    </source>
</evidence>
<evidence type="ECO:0000256" key="5">
    <source>
        <dbReference type="ARBA" id="ARBA00038306"/>
    </source>
</evidence>
<dbReference type="InterPro" id="IPR027385">
    <property type="entry name" value="Beta-barrel_OMP"/>
</dbReference>
<evidence type="ECO:0000313" key="8">
    <source>
        <dbReference type="EMBL" id="BAR99465.1"/>
    </source>
</evidence>
<proteinExistence type="inferred from homology"/>
<dbReference type="Proteomes" id="UP000065734">
    <property type="component" value="Chromosome I"/>
</dbReference>
<reference evidence="8" key="1">
    <citation type="journal article" date="2015" name="Genome Announc.">
        <title>Complete Genome Sequence of the Bacteriochlorophyll b-Producing Photosynthetic Bacterium Blastochloris viridis.</title>
        <authorList>
            <person name="Tsukatani Y."/>
            <person name="Hirose Y."/>
            <person name="Harada J."/>
            <person name="Misawa N."/>
            <person name="Mori K."/>
            <person name="Inoue K."/>
            <person name="Tamiaki H."/>
        </authorList>
    </citation>
    <scope>NUCLEOTIDE SEQUENCE [LARGE SCALE GENOMIC DNA]</scope>
    <source>
        <strain evidence="8">DSM 133</strain>
    </source>
</reference>
<keyword evidence="2 6" id="KW-0732">Signal</keyword>
<evidence type="ECO:0000256" key="6">
    <source>
        <dbReference type="SAM" id="SignalP"/>
    </source>
</evidence>
<comment type="subcellular location">
    <subcellularLocation>
        <location evidence="1">Cell outer membrane</location>
    </subcellularLocation>
</comment>
<dbReference type="EMBL" id="AP014854">
    <property type="protein sequence ID" value="BAR99465.1"/>
    <property type="molecule type" value="Genomic_DNA"/>
</dbReference>
<evidence type="ECO:0000256" key="4">
    <source>
        <dbReference type="ARBA" id="ARBA00023237"/>
    </source>
</evidence>
<dbReference type="InterPro" id="IPR051692">
    <property type="entry name" value="OMP-like"/>
</dbReference>
<keyword evidence="4" id="KW-0998">Cell outer membrane</keyword>
<feature type="chain" id="PRO_5014229097" evidence="6">
    <location>
        <begin position="28"/>
        <end position="222"/>
    </location>
</feature>
<feature type="signal peptide" evidence="6">
    <location>
        <begin position="1"/>
        <end position="27"/>
    </location>
</feature>
<dbReference type="Pfam" id="PF13505">
    <property type="entry name" value="OMP_b-brl"/>
    <property type="match status" value="1"/>
</dbReference>
<evidence type="ECO:0000256" key="3">
    <source>
        <dbReference type="ARBA" id="ARBA00023136"/>
    </source>
</evidence>
<comment type="similarity">
    <text evidence="5">Belongs to the Omp25/RopB family.</text>
</comment>
<dbReference type="InterPro" id="IPR011250">
    <property type="entry name" value="OMP/PagP_B-barrel"/>
</dbReference>
<reference evidence="10" key="3">
    <citation type="journal article" date="2016" name="Genome Announc.">
        <title>Revised genome sequence of the purple photosynthetic bacterium Blastochloris viridis.</title>
        <authorList>
            <person name="Liu L.N."/>
            <person name="Faulkner M."/>
            <person name="Liu X."/>
            <person name="Huang F."/>
            <person name="Darby A.C."/>
            <person name="Hall N."/>
        </authorList>
    </citation>
    <scope>NUCLEOTIDE SEQUENCE [LARGE SCALE GENOMIC DNA]</scope>
    <source>
        <strain evidence="10">ATCC 19567 / DSM 133 / F</strain>
    </source>
</reference>
<organism evidence="9 10">
    <name type="scientific">Blastochloris viridis</name>
    <name type="common">Rhodopseudomonas viridis</name>
    <dbReference type="NCBI Taxonomy" id="1079"/>
    <lineage>
        <taxon>Bacteria</taxon>
        <taxon>Pseudomonadati</taxon>
        <taxon>Pseudomonadota</taxon>
        <taxon>Alphaproteobacteria</taxon>
        <taxon>Hyphomicrobiales</taxon>
        <taxon>Blastochloridaceae</taxon>
        <taxon>Blastochloris</taxon>
    </lineage>
</organism>
<feature type="domain" description="Outer membrane protein beta-barrel" evidence="7">
    <location>
        <begin position="18"/>
        <end position="219"/>
    </location>
</feature>
<evidence type="ECO:0000313" key="10">
    <source>
        <dbReference type="Proteomes" id="UP000065734"/>
    </source>
</evidence>
<reference evidence="9" key="2">
    <citation type="submission" date="2015-11" db="EMBL/GenBank/DDBJ databases">
        <authorList>
            <person name="Zhang Y."/>
            <person name="Guo Z."/>
        </authorList>
    </citation>
    <scope>NUCLEOTIDE SEQUENCE</scope>
    <source>
        <strain evidence="9">1</strain>
    </source>
</reference>
<evidence type="ECO:0000313" key="9">
    <source>
        <dbReference type="EMBL" id="CUU43242.1"/>
    </source>
</evidence>
<keyword evidence="10" id="KW-1185">Reference proteome</keyword>
<evidence type="ECO:0000256" key="1">
    <source>
        <dbReference type="ARBA" id="ARBA00004442"/>
    </source>
</evidence>
<protein>
    <submittedName>
        <fullName evidence="9">Opacity protein antigens</fullName>
    </submittedName>
    <submittedName>
        <fullName evidence="8">Putative outer-membrane immunogenic protein</fullName>
    </submittedName>
</protein>
<evidence type="ECO:0000259" key="7">
    <source>
        <dbReference type="Pfam" id="PF13505"/>
    </source>
</evidence>
<accession>A0A0H5BBB3</accession>
<dbReference type="PANTHER" id="PTHR34001:SF3">
    <property type="entry name" value="BLL7405 PROTEIN"/>
    <property type="match status" value="1"/>
</dbReference>
<dbReference type="AlphaFoldDB" id="A0A0H5BBB3"/>
<name>A0A0H5BBB3_BLAVI</name>
<dbReference type="Gene3D" id="2.40.160.20">
    <property type="match status" value="1"/>
</dbReference>
<dbReference type="EMBL" id="LN907867">
    <property type="protein sequence ID" value="CUU43242.1"/>
    <property type="molecule type" value="Genomic_DNA"/>
</dbReference>
<gene>
    <name evidence="8" type="ORF">BV133_1872</name>
    <name evidence="9" type="ORF">BVIRIDIS_22590</name>
</gene>
<dbReference type="SUPFAM" id="SSF56925">
    <property type="entry name" value="OMPA-like"/>
    <property type="match status" value="1"/>
</dbReference>